<feature type="transmembrane region" description="Helical" evidence="1">
    <location>
        <begin position="6"/>
        <end position="24"/>
    </location>
</feature>
<accession>A0A2M8LAN4</accession>
<reference evidence="3" key="1">
    <citation type="submission" date="2017-09" db="EMBL/GenBank/DDBJ databases">
        <title>Depth-based differentiation of microbial function through sediment-hosted aquifers and enrichment of novel symbionts in the deep terrestrial subsurface.</title>
        <authorList>
            <person name="Probst A.J."/>
            <person name="Ladd B."/>
            <person name="Jarett J.K."/>
            <person name="Geller-Mcgrath D.E."/>
            <person name="Sieber C.M.K."/>
            <person name="Emerson J.B."/>
            <person name="Anantharaman K."/>
            <person name="Thomas B.C."/>
            <person name="Malmstrom R."/>
            <person name="Stieglmeier M."/>
            <person name="Klingl A."/>
            <person name="Woyke T."/>
            <person name="Ryan C.M."/>
            <person name="Banfield J.F."/>
        </authorList>
    </citation>
    <scope>NUCLEOTIDE SEQUENCE [LARGE SCALE GENOMIC DNA]</scope>
</reference>
<comment type="caution">
    <text evidence="2">The sequence shown here is derived from an EMBL/GenBank/DDBJ whole genome shotgun (WGS) entry which is preliminary data.</text>
</comment>
<proteinExistence type="predicted"/>
<protein>
    <submittedName>
        <fullName evidence="2">Uncharacterized protein</fullName>
    </submittedName>
</protein>
<keyword evidence="1" id="KW-0472">Membrane</keyword>
<gene>
    <name evidence="2" type="ORF">COV02_01365</name>
</gene>
<dbReference type="Proteomes" id="UP000230959">
    <property type="component" value="Unassembled WGS sequence"/>
</dbReference>
<organism evidence="2 3">
    <name type="scientific">Candidatus Terrybacteria bacterium CG10_big_fil_rev_8_21_14_0_10_41_10</name>
    <dbReference type="NCBI Taxonomy" id="1975026"/>
    <lineage>
        <taxon>Bacteria</taxon>
        <taxon>Candidatus Terryibacteriota</taxon>
    </lineage>
</organism>
<keyword evidence="1" id="KW-0812">Transmembrane</keyword>
<evidence type="ECO:0000313" key="3">
    <source>
        <dbReference type="Proteomes" id="UP000230959"/>
    </source>
</evidence>
<feature type="transmembrane region" description="Helical" evidence="1">
    <location>
        <begin position="45"/>
        <end position="61"/>
    </location>
</feature>
<name>A0A2M8LAN4_9BACT</name>
<evidence type="ECO:0000256" key="1">
    <source>
        <dbReference type="SAM" id="Phobius"/>
    </source>
</evidence>
<sequence>MEFWGFTIGLIGKVMVAFTAIAVHHRFLKEHKVDEGVFKAMKRERFIGILGVILMIIGYFLEIPSRFL</sequence>
<evidence type="ECO:0000313" key="2">
    <source>
        <dbReference type="EMBL" id="PJE73645.1"/>
    </source>
</evidence>
<keyword evidence="1" id="KW-1133">Transmembrane helix</keyword>
<dbReference type="AlphaFoldDB" id="A0A2M8LAN4"/>
<dbReference type="EMBL" id="PFER01000023">
    <property type="protein sequence ID" value="PJE73645.1"/>
    <property type="molecule type" value="Genomic_DNA"/>
</dbReference>